<evidence type="ECO:0000313" key="2">
    <source>
        <dbReference type="Proteomes" id="UP000188268"/>
    </source>
</evidence>
<gene>
    <name evidence="1" type="ORF">CCACVL1_19544</name>
</gene>
<dbReference type="Proteomes" id="UP000188268">
    <property type="component" value="Unassembled WGS sequence"/>
</dbReference>
<protein>
    <submittedName>
        <fullName evidence="1">Uncharacterized protein</fullName>
    </submittedName>
</protein>
<comment type="caution">
    <text evidence="1">The sequence shown here is derived from an EMBL/GenBank/DDBJ whole genome shotgun (WGS) entry which is preliminary data.</text>
</comment>
<accession>A0A1R3HG52</accession>
<dbReference type="AlphaFoldDB" id="A0A1R3HG52"/>
<reference evidence="1 2" key="1">
    <citation type="submission" date="2013-09" db="EMBL/GenBank/DDBJ databases">
        <title>Corchorus capsularis genome sequencing.</title>
        <authorList>
            <person name="Alam M."/>
            <person name="Haque M.S."/>
            <person name="Islam M.S."/>
            <person name="Emdad E.M."/>
            <person name="Islam M.M."/>
            <person name="Ahmed B."/>
            <person name="Halim A."/>
            <person name="Hossen Q.M.M."/>
            <person name="Hossain M.Z."/>
            <person name="Ahmed R."/>
            <person name="Khan M.M."/>
            <person name="Islam R."/>
            <person name="Rashid M.M."/>
            <person name="Khan S.A."/>
            <person name="Rahman M.S."/>
            <person name="Alam M."/>
        </authorList>
    </citation>
    <scope>NUCLEOTIDE SEQUENCE [LARGE SCALE GENOMIC DNA]</scope>
    <source>
        <strain evidence="2">cv. CVL-1</strain>
        <tissue evidence="1">Whole seedling</tissue>
    </source>
</reference>
<dbReference type="Gramene" id="OMO69346">
    <property type="protein sequence ID" value="OMO69346"/>
    <property type="gene ID" value="CCACVL1_19544"/>
</dbReference>
<organism evidence="1 2">
    <name type="scientific">Corchorus capsularis</name>
    <name type="common">Jute</name>
    <dbReference type="NCBI Taxonomy" id="210143"/>
    <lineage>
        <taxon>Eukaryota</taxon>
        <taxon>Viridiplantae</taxon>
        <taxon>Streptophyta</taxon>
        <taxon>Embryophyta</taxon>
        <taxon>Tracheophyta</taxon>
        <taxon>Spermatophyta</taxon>
        <taxon>Magnoliopsida</taxon>
        <taxon>eudicotyledons</taxon>
        <taxon>Gunneridae</taxon>
        <taxon>Pentapetalae</taxon>
        <taxon>rosids</taxon>
        <taxon>malvids</taxon>
        <taxon>Malvales</taxon>
        <taxon>Malvaceae</taxon>
        <taxon>Grewioideae</taxon>
        <taxon>Apeibeae</taxon>
        <taxon>Corchorus</taxon>
    </lineage>
</organism>
<keyword evidence="2" id="KW-1185">Reference proteome</keyword>
<evidence type="ECO:0000313" key="1">
    <source>
        <dbReference type="EMBL" id="OMO69346.1"/>
    </source>
</evidence>
<feature type="non-terminal residue" evidence="1">
    <location>
        <position position="1"/>
    </location>
</feature>
<proteinExistence type="predicted"/>
<name>A0A1R3HG52_COCAP</name>
<sequence>GRKECLASSLVFGFVALAKRRGLKDS</sequence>
<dbReference type="EMBL" id="AWWV01012036">
    <property type="protein sequence ID" value="OMO69346.1"/>
    <property type="molecule type" value="Genomic_DNA"/>
</dbReference>